<dbReference type="EMBL" id="JAHQIW010001404">
    <property type="protein sequence ID" value="KAJ1352423.1"/>
    <property type="molecule type" value="Genomic_DNA"/>
</dbReference>
<dbReference type="Proteomes" id="UP001196413">
    <property type="component" value="Unassembled WGS sequence"/>
</dbReference>
<comment type="caution">
    <text evidence="2">The sequence shown here is derived from an EMBL/GenBank/DDBJ whole genome shotgun (WGS) entry which is preliminary data.</text>
</comment>
<protein>
    <submittedName>
        <fullName evidence="2">Uncharacterized protein</fullName>
    </submittedName>
</protein>
<keyword evidence="3" id="KW-1185">Reference proteome</keyword>
<organism evidence="2 3">
    <name type="scientific">Parelaphostrongylus tenuis</name>
    <name type="common">Meningeal worm</name>
    <dbReference type="NCBI Taxonomy" id="148309"/>
    <lineage>
        <taxon>Eukaryota</taxon>
        <taxon>Metazoa</taxon>
        <taxon>Ecdysozoa</taxon>
        <taxon>Nematoda</taxon>
        <taxon>Chromadorea</taxon>
        <taxon>Rhabditida</taxon>
        <taxon>Rhabditina</taxon>
        <taxon>Rhabditomorpha</taxon>
        <taxon>Strongyloidea</taxon>
        <taxon>Metastrongylidae</taxon>
        <taxon>Parelaphostrongylus</taxon>
    </lineage>
</organism>
<sequence length="107" mass="11607">MLCSPPRRTPTAGSSGKNRNLTKILRLPSIIVIISLLATLSTVFGCEVLPGGQVKAEILTKIARLTTDPIMTLLLVTFATVFGCGVMLAGQDNRRKNVIILRYSHSR</sequence>
<evidence type="ECO:0000313" key="3">
    <source>
        <dbReference type="Proteomes" id="UP001196413"/>
    </source>
</evidence>
<gene>
    <name evidence="2" type="ORF">KIN20_008754</name>
</gene>
<dbReference type="AlphaFoldDB" id="A0AAD5QHS0"/>
<name>A0AAD5QHS0_PARTN</name>
<keyword evidence="1" id="KW-1133">Transmembrane helix</keyword>
<keyword evidence="1" id="KW-0472">Membrane</keyword>
<feature type="transmembrane region" description="Helical" evidence="1">
    <location>
        <begin position="27"/>
        <end position="50"/>
    </location>
</feature>
<accession>A0AAD5QHS0</accession>
<evidence type="ECO:0000313" key="2">
    <source>
        <dbReference type="EMBL" id="KAJ1352423.1"/>
    </source>
</evidence>
<feature type="transmembrane region" description="Helical" evidence="1">
    <location>
        <begin position="70"/>
        <end position="90"/>
    </location>
</feature>
<proteinExistence type="predicted"/>
<evidence type="ECO:0000256" key="1">
    <source>
        <dbReference type="SAM" id="Phobius"/>
    </source>
</evidence>
<reference evidence="2" key="1">
    <citation type="submission" date="2021-06" db="EMBL/GenBank/DDBJ databases">
        <title>Parelaphostrongylus tenuis whole genome reference sequence.</title>
        <authorList>
            <person name="Garwood T.J."/>
            <person name="Larsen P.A."/>
            <person name="Fountain-Jones N.M."/>
            <person name="Garbe J.R."/>
            <person name="Macchietto M.G."/>
            <person name="Kania S.A."/>
            <person name="Gerhold R.W."/>
            <person name="Richards J.E."/>
            <person name="Wolf T.M."/>
        </authorList>
    </citation>
    <scope>NUCLEOTIDE SEQUENCE</scope>
    <source>
        <strain evidence="2">MNPRO001-30</strain>
        <tissue evidence="2">Meninges</tissue>
    </source>
</reference>
<keyword evidence="1" id="KW-0812">Transmembrane</keyword>